<accession>A0A7G2F4H4</accession>
<feature type="domain" description="Myb-like" evidence="11">
    <location>
        <begin position="320"/>
        <end position="371"/>
    </location>
</feature>
<dbReference type="GO" id="GO:0016887">
    <property type="term" value="F:ATP hydrolysis activity"/>
    <property type="evidence" value="ECO:0007669"/>
    <property type="project" value="InterPro"/>
</dbReference>
<dbReference type="Proteomes" id="UP000516314">
    <property type="component" value="Chromosome 4"/>
</dbReference>
<keyword evidence="2" id="KW-0813">Transport</keyword>
<dbReference type="GO" id="GO:0016020">
    <property type="term" value="C:membrane"/>
    <property type="evidence" value="ECO:0007669"/>
    <property type="project" value="InterPro"/>
</dbReference>
<evidence type="ECO:0000256" key="4">
    <source>
        <dbReference type="ARBA" id="ARBA00022741"/>
    </source>
</evidence>
<dbReference type="InterPro" id="IPR017930">
    <property type="entry name" value="Myb_dom"/>
</dbReference>
<evidence type="ECO:0000256" key="9">
    <source>
        <dbReference type="ARBA" id="ARBA00023242"/>
    </source>
</evidence>
<feature type="domain" description="ABC transporter" evidence="12">
    <location>
        <begin position="40"/>
        <end position="267"/>
    </location>
</feature>
<gene>
    <name evidence="14" type="ORF">AT9943_LOCUS17406</name>
</gene>
<dbReference type="InterPro" id="IPR003593">
    <property type="entry name" value="AAA+_ATPase"/>
</dbReference>
<dbReference type="Pfam" id="PF00005">
    <property type="entry name" value="ABC_tran"/>
    <property type="match status" value="1"/>
</dbReference>
<dbReference type="InterPro" id="IPR003439">
    <property type="entry name" value="ABC_transporter-like_ATP-bd"/>
</dbReference>
<dbReference type="CDD" id="cd00167">
    <property type="entry name" value="SANT"/>
    <property type="match status" value="2"/>
</dbReference>
<evidence type="ECO:0000256" key="5">
    <source>
        <dbReference type="ARBA" id="ARBA00022840"/>
    </source>
</evidence>
<dbReference type="Gene3D" id="1.10.10.60">
    <property type="entry name" value="Homeodomain-like"/>
    <property type="match status" value="2"/>
</dbReference>
<proteinExistence type="predicted"/>
<keyword evidence="5" id="KW-0067">ATP-binding</keyword>
<dbReference type="PROSITE" id="PS50893">
    <property type="entry name" value="ABC_TRANSPORTER_2"/>
    <property type="match status" value="1"/>
</dbReference>
<dbReference type="InterPro" id="IPR050334">
    <property type="entry name" value="Molybdenum_import_ModC"/>
</dbReference>
<dbReference type="GO" id="GO:0003677">
    <property type="term" value="F:DNA binding"/>
    <property type="evidence" value="ECO:0007669"/>
    <property type="project" value="UniProtKB-KW"/>
</dbReference>
<dbReference type="AlphaFoldDB" id="A0A7G2F4H4"/>
<evidence type="ECO:0000313" key="15">
    <source>
        <dbReference type="Proteomes" id="UP000516314"/>
    </source>
</evidence>
<keyword evidence="6" id="KW-0805">Transcription regulation</keyword>
<dbReference type="InterPro" id="IPR027417">
    <property type="entry name" value="P-loop_NTPase"/>
</dbReference>
<dbReference type="SMART" id="SM00382">
    <property type="entry name" value="AAA"/>
    <property type="match status" value="1"/>
</dbReference>
<dbReference type="FunFam" id="1.10.10.60:FF:000060">
    <property type="entry name" value="MYB transcription factor"/>
    <property type="match status" value="1"/>
</dbReference>
<dbReference type="PROSITE" id="PS50090">
    <property type="entry name" value="MYB_LIKE"/>
    <property type="match status" value="2"/>
</dbReference>
<protein>
    <submittedName>
        <fullName evidence="14">(thale cress) hypothetical protein</fullName>
    </submittedName>
</protein>
<dbReference type="SUPFAM" id="SSF52540">
    <property type="entry name" value="P-loop containing nucleoside triphosphate hydrolases"/>
    <property type="match status" value="1"/>
</dbReference>
<dbReference type="SUPFAM" id="SSF46689">
    <property type="entry name" value="Homeodomain-like"/>
    <property type="match status" value="1"/>
</dbReference>
<dbReference type="InterPro" id="IPR015856">
    <property type="entry name" value="ABC_transpr_CbiO/EcfA_su"/>
</dbReference>
<dbReference type="Pfam" id="PF13921">
    <property type="entry name" value="Myb_DNA-bind_6"/>
    <property type="match status" value="1"/>
</dbReference>
<evidence type="ECO:0000256" key="8">
    <source>
        <dbReference type="ARBA" id="ARBA00023163"/>
    </source>
</evidence>
<keyword evidence="8" id="KW-0804">Transcription</keyword>
<feature type="region of interest" description="Disordered" evidence="10">
    <location>
        <begin position="518"/>
        <end position="539"/>
    </location>
</feature>
<dbReference type="InterPro" id="IPR009057">
    <property type="entry name" value="Homeodomain-like_sf"/>
</dbReference>
<evidence type="ECO:0000313" key="14">
    <source>
        <dbReference type="EMBL" id="CAD5329836.1"/>
    </source>
</evidence>
<evidence type="ECO:0000256" key="10">
    <source>
        <dbReference type="SAM" id="MobiDB-lite"/>
    </source>
</evidence>
<keyword evidence="4" id="KW-0547">Nucleotide-binding</keyword>
<keyword evidence="3" id="KW-0677">Repeat</keyword>
<keyword evidence="9" id="KW-0539">Nucleus</keyword>
<evidence type="ECO:0000256" key="7">
    <source>
        <dbReference type="ARBA" id="ARBA00023125"/>
    </source>
</evidence>
<dbReference type="GO" id="GO:0005634">
    <property type="term" value="C:nucleus"/>
    <property type="evidence" value="ECO:0007669"/>
    <property type="project" value="UniProtKB-SubCell"/>
</dbReference>
<keyword evidence="7" id="KW-0238">DNA-binding</keyword>
<dbReference type="Gene3D" id="3.40.50.300">
    <property type="entry name" value="P-loop containing nucleotide triphosphate hydrolases"/>
    <property type="match status" value="1"/>
</dbReference>
<evidence type="ECO:0000259" key="13">
    <source>
        <dbReference type="PROSITE" id="PS51294"/>
    </source>
</evidence>
<dbReference type="CDD" id="cd03225">
    <property type="entry name" value="ABC_cobalt_CbiO_domain1"/>
    <property type="match status" value="1"/>
</dbReference>
<reference evidence="14 15" key="1">
    <citation type="submission" date="2020-09" db="EMBL/GenBank/DDBJ databases">
        <authorList>
            <person name="Ashkenazy H."/>
        </authorList>
    </citation>
    <scope>NUCLEOTIDE SEQUENCE [LARGE SCALE GENOMIC DNA]</scope>
    <source>
        <strain evidence="15">cv. Cdm-0</strain>
    </source>
</reference>
<feature type="domain" description="HTH myb-type" evidence="13">
    <location>
        <begin position="377"/>
        <end position="426"/>
    </location>
</feature>
<name>A0A7G2F4H4_ARATH</name>
<evidence type="ECO:0000256" key="1">
    <source>
        <dbReference type="ARBA" id="ARBA00004123"/>
    </source>
</evidence>
<dbReference type="PROSITE" id="PS00211">
    <property type="entry name" value="ABC_TRANSPORTER_1"/>
    <property type="match status" value="1"/>
</dbReference>
<feature type="domain" description="HTH myb-type" evidence="13">
    <location>
        <begin position="320"/>
        <end position="375"/>
    </location>
</feature>
<evidence type="ECO:0000256" key="2">
    <source>
        <dbReference type="ARBA" id="ARBA00022448"/>
    </source>
</evidence>
<organism evidence="14 15">
    <name type="scientific">Arabidopsis thaliana</name>
    <name type="common">Mouse-ear cress</name>
    <dbReference type="NCBI Taxonomy" id="3702"/>
    <lineage>
        <taxon>Eukaryota</taxon>
        <taxon>Viridiplantae</taxon>
        <taxon>Streptophyta</taxon>
        <taxon>Embryophyta</taxon>
        <taxon>Tracheophyta</taxon>
        <taxon>Spermatophyta</taxon>
        <taxon>Magnoliopsida</taxon>
        <taxon>eudicotyledons</taxon>
        <taxon>Gunneridae</taxon>
        <taxon>Pentapetalae</taxon>
        <taxon>rosids</taxon>
        <taxon>malvids</taxon>
        <taxon>Brassicales</taxon>
        <taxon>Brassicaceae</taxon>
        <taxon>Camelineae</taxon>
        <taxon>Arabidopsis</taxon>
    </lineage>
</organism>
<dbReference type="PANTHER" id="PTHR43514">
    <property type="entry name" value="ABC TRANSPORTER I FAMILY MEMBER 10"/>
    <property type="match status" value="1"/>
</dbReference>
<dbReference type="FunFam" id="3.40.50.300:FF:001360">
    <property type="entry name" value="ABC transporter I family member 10"/>
    <property type="match status" value="1"/>
</dbReference>
<dbReference type="PROSITE" id="PS51294">
    <property type="entry name" value="HTH_MYB"/>
    <property type="match status" value="2"/>
</dbReference>
<evidence type="ECO:0000256" key="6">
    <source>
        <dbReference type="ARBA" id="ARBA00023015"/>
    </source>
</evidence>
<dbReference type="PANTHER" id="PTHR43514:SF4">
    <property type="entry name" value="ABC TRANSPORTER I FAMILY MEMBER 10"/>
    <property type="match status" value="1"/>
</dbReference>
<evidence type="ECO:0000259" key="12">
    <source>
        <dbReference type="PROSITE" id="PS50893"/>
    </source>
</evidence>
<dbReference type="GO" id="GO:0055085">
    <property type="term" value="P:transmembrane transport"/>
    <property type="evidence" value="ECO:0007669"/>
    <property type="project" value="InterPro"/>
</dbReference>
<dbReference type="InterPro" id="IPR001005">
    <property type="entry name" value="SANT/Myb"/>
</dbReference>
<dbReference type="GO" id="GO:0005524">
    <property type="term" value="F:ATP binding"/>
    <property type="evidence" value="ECO:0007669"/>
    <property type="project" value="UniProtKB-KW"/>
</dbReference>
<feature type="domain" description="Myb-like" evidence="11">
    <location>
        <begin position="372"/>
        <end position="422"/>
    </location>
</feature>
<dbReference type="InterPro" id="IPR017871">
    <property type="entry name" value="ABC_transporter-like_CS"/>
</dbReference>
<dbReference type="EMBL" id="LR881469">
    <property type="protein sequence ID" value="CAD5329836.1"/>
    <property type="molecule type" value="Genomic_DNA"/>
</dbReference>
<evidence type="ECO:0000259" key="11">
    <source>
        <dbReference type="PROSITE" id="PS50090"/>
    </source>
</evidence>
<evidence type="ECO:0000256" key="3">
    <source>
        <dbReference type="ARBA" id="ARBA00022737"/>
    </source>
</evidence>
<dbReference type="SMART" id="SM00717">
    <property type="entry name" value="SANT"/>
    <property type="match status" value="2"/>
</dbReference>
<comment type="subcellular location">
    <subcellularLocation>
        <location evidence="1">Nucleus</location>
    </subcellularLocation>
</comment>
<sequence length="556" mass="62418">MNGHCLFAASPPRLFPLRSISSSVSPSGSYRIKFSDNVAVECRNLCFSVSTRQGISVPILRDCSFRIPSGQLWMILGPNGCGKSTLLKILAGVVNPSSGTVFVEKPKNFVFQNPDHQVVMPTVEADVAFGLGKYHDMNQEEVKSRVIKALEAVGMRDYMQRPIQTLSGGQKQRIAIAGALAEACKVLLLDELTTFLDESDQMGVIKAVKDLINAKKGDVTALWVTHRLEELKYADGAVYMENGRVVRHGDAATISDFIKAKQSSYIDQIGGLELELSTSKPLFSQRENKECLEKTPGCTVEIEIASMEMSRGSNSFDNKKPSCQRGHWRPVEDDNLRQLVEQYGPKNWNFIAQHLYGRSGKSCRLRWYNQLDPNITKKPFTEEEEERLLKAHRIQGNRWASIARLFPGRTDNAVKNHFHVIMARRKRENFSSTATSTFNQTWHTVLSPSSSLTRLNRSHFGLWRYRKDKSCGLWPYSFVSPPTNGQFGSSSVSNVHHEIYLERRKSKELVDPQNYTFHAATPDHKMTSNEDGPSMGDDGEKNDVTFIDFLGVGLAS</sequence>